<protein>
    <submittedName>
        <fullName evidence="2">Cuticle protein</fullName>
    </submittedName>
</protein>
<dbReference type="Proteomes" id="UP000747542">
    <property type="component" value="Unassembled WGS sequence"/>
</dbReference>
<comment type="caution">
    <text evidence="2">The sequence shown here is derived from an EMBL/GenBank/DDBJ whole genome shotgun (WGS) entry which is preliminary data.</text>
</comment>
<organism evidence="2 3">
    <name type="scientific">Homarus americanus</name>
    <name type="common">American lobster</name>
    <dbReference type="NCBI Taxonomy" id="6706"/>
    <lineage>
        <taxon>Eukaryota</taxon>
        <taxon>Metazoa</taxon>
        <taxon>Ecdysozoa</taxon>
        <taxon>Arthropoda</taxon>
        <taxon>Crustacea</taxon>
        <taxon>Multicrustacea</taxon>
        <taxon>Malacostraca</taxon>
        <taxon>Eumalacostraca</taxon>
        <taxon>Eucarida</taxon>
        <taxon>Decapoda</taxon>
        <taxon>Pleocyemata</taxon>
        <taxon>Astacidea</taxon>
        <taxon>Nephropoidea</taxon>
        <taxon>Nephropidae</taxon>
        <taxon>Homarus</taxon>
    </lineage>
</organism>
<dbReference type="EMBL" id="JAHLQT010002534">
    <property type="protein sequence ID" value="KAG7177134.1"/>
    <property type="molecule type" value="Genomic_DNA"/>
</dbReference>
<feature type="chain" id="PRO_5035328185" evidence="1">
    <location>
        <begin position="16"/>
        <end position="129"/>
    </location>
</feature>
<gene>
    <name evidence="2" type="ORF">Hamer_G000376</name>
</gene>
<reference evidence="2" key="1">
    <citation type="journal article" date="2021" name="Sci. Adv.">
        <title>The American lobster genome reveals insights on longevity, neural, and immune adaptations.</title>
        <authorList>
            <person name="Polinski J.M."/>
            <person name="Zimin A.V."/>
            <person name="Clark K.F."/>
            <person name="Kohn A.B."/>
            <person name="Sadowski N."/>
            <person name="Timp W."/>
            <person name="Ptitsyn A."/>
            <person name="Khanna P."/>
            <person name="Romanova D.Y."/>
            <person name="Williams P."/>
            <person name="Greenwood S.J."/>
            <person name="Moroz L.L."/>
            <person name="Walt D.R."/>
            <person name="Bodnar A.G."/>
        </authorList>
    </citation>
    <scope>NUCLEOTIDE SEQUENCE</scope>
    <source>
        <strain evidence="2">GMGI-L3</strain>
    </source>
</reference>
<name>A0A8J5TK62_HOMAM</name>
<evidence type="ECO:0000313" key="2">
    <source>
        <dbReference type="EMBL" id="KAG7177134.1"/>
    </source>
</evidence>
<keyword evidence="3" id="KW-1185">Reference proteome</keyword>
<evidence type="ECO:0000313" key="3">
    <source>
        <dbReference type="Proteomes" id="UP000747542"/>
    </source>
</evidence>
<keyword evidence="1" id="KW-0732">Signal</keyword>
<feature type="signal peptide" evidence="1">
    <location>
        <begin position="1"/>
        <end position="15"/>
    </location>
</feature>
<proteinExistence type="predicted"/>
<accession>A0A8J5TK62</accession>
<dbReference type="OrthoDB" id="10501951at2759"/>
<dbReference type="AlphaFoldDB" id="A0A8J5TK62"/>
<evidence type="ECO:0000256" key="1">
    <source>
        <dbReference type="SAM" id="SignalP"/>
    </source>
</evidence>
<sequence length="129" mass="13683">MRALVVLAVVGVCTAVPFVQDTPEVAAEKARFFQAYQAAQAAAQPQYNAIPHQAYNTGHYNPSHHNLGHYNHAPAQPKWTGPVAATIPAGLPGAGNQVADTPEVAAARQAFFSTYQRQAAAAAPPTLYY</sequence>